<evidence type="ECO:0000313" key="1">
    <source>
        <dbReference type="EMBL" id="RGP35603.1"/>
    </source>
</evidence>
<protein>
    <recommendedName>
        <fullName evidence="3">Protein ImuA</fullName>
    </recommendedName>
</protein>
<comment type="caution">
    <text evidence="1">The sequence shown here is derived from an EMBL/GenBank/DDBJ whole genome shotgun (WGS) entry which is preliminary data.</text>
</comment>
<dbReference type="OrthoDB" id="7630980at2"/>
<accession>A0A411YXY3</accession>
<dbReference type="SUPFAM" id="SSF52540">
    <property type="entry name" value="P-loop containing nucleoside triphosphate hydrolases"/>
    <property type="match status" value="1"/>
</dbReference>
<dbReference type="EMBL" id="QWEY01000014">
    <property type="protein sequence ID" value="RGP35603.1"/>
    <property type="molecule type" value="Genomic_DNA"/>
</dbReference>
<reference evidence="1 2" key="1">
    <citation type="submission" date="2018-08" db="EMBL/GenBank/DDBJ databases">
        <title>Flavobacterium tibetense sp. nov., isolated from a wetland YonghuCo on Tibetan Plateau.</title>
        <authorList>
            <person name="Phurbu D."/>
            <person name="Lu H."/>
            <person name="Xing P."/>
        </authorList>
    </citation>
    <scope>NUCLEOTIDE SEQUENCE [LARGE SCALE GENOMIC DNA]</scope>
    <source>
        <strain evidence="1 2">DJC</strain>
    </source>
</reference>
<gene>
    <name evidence="1" type="ORF">D1012_19145</name>
</gene>
<dbReference type="AlphaFoldDB" id="A0A411YXY3"/>
<dbReference type="Proteomes" id="UP000284547">
    <property type="component" value="Unassembled WGS sequence"/>
</dbReference>
<sequence>MRVTTLHDLAPRPPSTDPFTLTKTRVHEAEGPGRRSFALFQTLRHPGAVLWVLPAHEAQRPMLRGLPAGLSERLLLLTPKSETDLLWCVEEALRAAPVALVIAEPQQLLSLTAGRRLQLAAEAGRTTGLMLIREDHGSSATETRWHCDPVSAHVPVSRPAAHTAADSTLHRWALSKNKKGTIGHWVLNWHGASAAFDLVSETGERRQPAEPAR</sequence>
<dbReference type="Gene3D" id="3.40.50.300">
    <property type="entry name" value="P-loop containing nucleotide triphosphate hydrolases"/>
    <property type="match status" value="1"/>
</dbReference>
<evidence type="ECO:0008006" key="3">
    <source>
        <dbReference type="Google" id="ProtNLM"/>
    </source>
</evidence>
<dbReference type="InterPro" id="IPR027417">
    <property type="entry name" value="P-loop_NTPase"/>
</dbReference>
<proteinExistence type="predicted"/>
<keyword evidence="2" id="KW-1185">Reference proteome</keyword>
<name>A0A411YXY3_9RHOB</name>
<organism evidence="1 2">
    <name type="scientific">Pseudotabrizicola alkalilacus</name>
    <dbReference type="NCBI Taxonomy" id="2305252"/>
    <lineage>
        <taxon>Bacteria</taxon>
        <taxon>Pseudomonadati</taxon>
        <taxon>Pseudomonadota</taxon>
        <taxon>Alphaproteobacteria</taxon>
        <taxon>Rhodobacterales</taxon>
        <taxon>Paracoccaceae</taxon>
        <taxon>Pseudotabrizicola</taxon>
    </lineage>
</organism>
<evidence type="ECO:0000313" key="2">
    <source>
        <dbReference type="Proteomes" id="UP000284547"/>
    </source>
</evidence>